<feature type="domain" description="TonB-dependent receptor plug" evidence="5">
    <location>
        <begin position="116"/>
        <end position="231"/>
    </location>
</feature>
<keyword evidence="7" id="KW-1185">Reference proteome</keyword>
<evidence type="ECO:0000256" key="3">
    <source>
        <dbReference type="SAM" id="SignalP"/>
    </source>
</evidence>
<evidence type="ECO:0000259" key="4">
    <source>
        <dbReference type="Pfam" id="PF00593"/>
    </source>
</evidence>
<keyword evidence="1" id="KW-0998">Cell outer membrane</keyword>
<reference evidence="6" key="1">
    <citation type="submission" date="2021-06" db="EMBL/GenBank/DDBJ databases">
        <authorList>
            <person name="Huq M.A."/>
        </authorList>
    </citation>
    <scope>NUCLEOTIDE SEQUENCE</scope>
    <source>
        <strain evidence="6">MAH-26</strain>
    </source>
</reference>
<dbReference type="NCBIfam" id="TIGR04056">
    <property type="entry name" value="OMP_RagA_SusC"/>
    <property type="match status" value="1"/>
</dbReference>
<dbReference type="RefSeq" id="WP_217789067.1">
    <property type="nucleotide sequence ID" value="NZ_JAHSPG010000001.1"/>
</dbReference>
<name>A0A9E2S8X0_9BACT</name>
<evidence type="ECO:0000313" key="6">
    <source>
        <dbReference type="EMBL" id="MBV4355510.1"/>
    </source>
</evidence>
<dbReference type="InterPro" id="IPR023996">
    <property type="entry name" value="TonB-dep_OMP_SusC/RagA"/>
</dbReference>
<sequence length="991" mass="107726">MKITRRIRPAILLPALLCCVILTSAQQKISGRVTDESGNPLSGVTISIKGKNIAVVTDAKGNYAIPAAADDELIFTYIGFAKVEQKASNANLNVKLATDKQNLNEVVIVGYGTTRKKDLTGSVSTVTAKDFQKGQISTPEQMIAGKVAGVSVISNSGQPGAGSTIRIRGGSSVNASNDPLFVVDGVPLENSSISGASNPLSFINSNDIESFTVLKDASAAAIYGTRAANGVILITTKKGVGGRLKVNFTTNNSLSTAANKVDVLSADEFRTVVNAKGTATQKAALGTANTNWQDEIYQTAFSTDNNISISGGIKKLPYRLSIGYLNQSGILKTDNLQRTSATLRINPSFFDDHLKVDLNLKGSFQNTRFANTAAIGSAVTFDPSQPIYSTIKDGRYGGYWEYRDPTSPTGLSPLAGRNPVGLLNQRIDKSNPMRGIGNLQLDYKFHFLPDLHANMNLGYDVVDGKGTVFVSDSAASDYAAGGTGGQNNKYRQTQKNTVFDFYLNYSKDIPSIKSHVDAMAGYSYVDYLTKVYNYASYNAAGVKYPNSDPAFPYNEPEHSLVSFFGRVNYSYADKYLLTGTLRRDGSSRFGPLNKWAMFPSVAFAWKIKNEQFLMTNNTLSDLKLRIGYGITGQQDGIDNYAFLAAYGLSSSNASYPFGSTYYQMYRPGAYNPAIKWEQTATSNIALDYGFLNNRITGSIDLYYKKTSDLLVKVPQPAGSNFAAYFLANIGDMTNKGVEFSVNAQIVKTKDFTWDAGFNIAYNKNKITNLSVIPGTPATDIPTGGIAGGKGGYAQVFAVGYPRNTFNLYQQVYDSVGKPLENVVVDVNKDGIINEKDLVKSKSSNPDVFMGFTTNFTYKKWNAGFVLRSSIGNYVYNNIASNNGNRNQILGNPVLYNASRSYLDTKFVGSNIDLLSDYFMQNASFLRMDNFTVGYNAGAIFNKKANLRLNAGVQNVFVITKYTGIDPEISSGIDNNMYPRPRIFTLGGAIDF</sequence>
<comment type="similarity">
    <text evidence="1 2">Belongs to the TonB-dependent receptor family.</text>
</comment>
<dbReference type="Pfam" id="PF07715">
    <property type="entry name" value="Plug"/>
    <property type="match status" value="1"/>
</dbReference>
<evidence type="ECO:0000256" key="1">
    <source>
        <dbReference type="PROSITE-ProRule" id="PRU01360"/>
    </source>
</evidence>
<dbReference type="Pfam" id="PF00593">
    <property type="entry name" value="TonB_dep_Rec_b-barrel"/>
    <property type="match status" value="1"/>
</dbReference>
<dbReference type="InterPro" id="IPR000531">
    <property type="entry name" value="Beta-barrel_TonB"/>
</dbReference>
<protein>
    <submittedName>
        <fullName evidence="6">TonB-dependent receptor</fullName>
    </submittedName>
</protein>
<keyword evidence="2" id="KW-0798">TonB box</keyword>
<keyword evidence="1" id="KW-1134">Transmembrane beta strand</keyword>
<dbReference type="NCBIfam" id="TIGR04057">
    <property type="entry name" value="SusC_RagA_signa"/>
    <property type="match status" value="1"/>
</dbReference>
<dbReference type="FunFam" id="2.170.130.10:FF:000008">
    <property type="entry name" value="SusC/RagA family TonB-linked outer membrane protein"/>
    <property type="match status" value="1"/>
</dbReference>
<proteinExistence type="inferred from homology"/>
<evidence type="ECO:0000313" key="7">
    <source>
        <dbReference type="Proteomes" id="UP000812270"/>
    </source>
</evidence>
<evidence type="ECO:0000259" key="5">
    <source>
        <dbReference type="Pfam" id="PF07715"/>
    </source>
</evidence>
<dbReference type="PROSITE" id="PS52016">
    <property type="entry name" value="TONB_DEPENDENT_REC_3"/>
    <property type="match status" value="1"/>
</dbReference>
<feature type="domain" description="TonB-dependent receptor-like beta-barrel" evidence="4">
    <location>
        <begin position="393"/>
        <end position="955"/>
    </location>
</feature>
<keyword evidence="1" id="KW-0813">Transport</keyword>
<keyword evidence="1 2" id="KW-0472">Membrane</keyword>
<gene>
    <name evidence="6" type="ORF">KTO63_00025</name>
</gene>
<dbReference type="EMBL" id="JAHSPG010000001">
    <property type="protein sequence ID" value="MBV4355510.1"/>
    <property type="molecule type" value="Genomic_DNA"/>
</dbReference>
<keyword evidence="3" id="KW-0732">Signal</keyword>
<dbReference type="Proteomes" id="UP000812270">
    <property type="component" value="Unassembled WGS sequence"/>
</dbReference>
<dbReference type="InterPro" id="IPR039426">
    <property type="entry name" value="TonB-dep_rcpt-like"/>
</dbReference>
<dbReference type="AlphaFoldDB" id="A0A9E2S8X0"/>
<comment type="subcellular location">
    <subcellularLocation>
        <location evidence="1">Cell outer membrane</location>
        <topology evidence="1">Multi-pass membrane protein</topology>
    </subcellularLocation>
</comment>
<feature type="signal peptide" evidence="3">
    <location>
        <begin position="1"/>
        <end position="25"/>
    </location>
</feature>
<dbReference type="Pfam" id="PF13715">
    <property type="entry name" value="CarbopepD_reg_2"/>
    <property type="match status" value="1"/>
</dbReference>
<evidence type="ECO:0000256" key="2">
    <source>
        <dbReference type="RuleBase" id="RU003357"/>
    </source>
</evidence>
<dbReference type="GO" id="GO:0009279">
    <property type="term" value="C:cell outer membrane"/>
    <property type="evidence" value="ECO:0007669"/>
    <property type="project" value="UniProtKB-SubCell"/>
</dbReference>
<comment type="caution">
    <text evidence="6">The sequence shown here is derived from an EMBL/GenBank/DDBJ whole genome shotgun (WGS) entry which is preliminary data.</text>
</comment>
<dbReference type="InterPro" id="IPR012910">
    <property type="entry name" value="Plug_dom"/>
</dbReference>
<organism evidence="6 7">
    <name type="scientific">Pinibacter aurantiacus</name>
    <dbReference type="NCBI Taxonomy" id="2851599"/>
    <lineage>
        <taxon>Bacteria</taxon>
        <taxon>Pseudomonadati</taxon>
        <taxon>Bacteroidota</taxon>
        <taxon>Chitinophagia</taxon>
        <taxon>Chitinophagales</taxon>
        <taxon>Chitinophagaceae</taxon>
        <taxon>Pinibacter</taxon>
    </lineage>
</organism>
<accession>A0A9E2S8X0</accession>
<keyword evidence="6" id="KW-0675">Receptor</keyword>
<feature type="chain" id="PRO_5038768348" evidence="3">
    <location>
        <begin position="26"/>
        <end position="991"/>
    </location>
</feature>
<dbReference type="InterPro" id="IPR023997">
    <property type="entry name" value="TonB-dep_OMP_SusC/RagA_CS"/>
</dbReference>
<keyword evidence="1" id="KW-0812">Transmembrane</keyword>